<dbReference type="InterPro" id="IPR002350">
    <property type="entry name" value="Kazal_dom"/>
</dbReference>
<feature type="non-terminal residue" evidence="6">
    <location>
        <position position="246"/>
    </location>
</feature>
<dbReference type="SMART" id="SM00274">
    <property type="entry name" value="FOLN"/>
    <property type="match status" value="4"/>
</dbReference>
<evidence type="ECO:0000313" key="6">
    <source>
        <dbReference type="RefSeq" id="XP_013793116.2"/>
    </source>
</evidence>
<dbReference type="Proteomes" id="UP000694941">
    <property type="component" value="Unplaced"/>
</dbReference>
<dbReference type="PANTHER" id="PTHR13866:SF14">
    <property type="entry name" value="BM-40"/>
    <property type="match status" value="1"/>
</dbReference>
<dbReference type="GeneID" id="106477060"/>
<sequence length="246" mass="26867">PCLGVECPSNQVCQLDDNRNPICRCNAVCPGDFHPVCGSDGNTYTNECILRVEACKSRQGLRIIYMDKCSEGANPCESVQCGPGQECDIDRYGIASCKCPSGCEPVMRPVCGTDQETYDSDCELQRQACVQKKNVAVAYRGVCDKQGPCHDFACQYSSRCFVKNGTPVCECPTCTEEFQPVCGNNGILYNNLCKLKKEACEKRTEISVAFEGLCDGCDNKRCEYYAVCESTGNGNAKCVCPQSCVQ</sequence>
<feature type="non-terminal residue" evidence="6">
    <location>
        <position position="1"/>
    </location>
</feature>
<dbReference type="RefSeq" id="XP_013793116.2">
    <property type="nucleotide sequence ID" value="XM_013937662.2"/>
</dbReference>
<feature type="domain" description="Kazal-like" evidence="4">
    <location>
        <begin position="17"/>
        <end position="71"/>
    </location>
</feature>
<dbReference type="InterPro" id="IPR003645">
    <property type="entry name" value="Fol_N"/>
</dbReference>
<dbReference type="PANTHER" id="PTHR13866">
    <property type="entry name" value="SPARC OSTEONECTIN"/>
    <property type="match status" value="1"/>
</dbReference>
<evidence type="ECO:0000256" key="3">
    <source>
        <dbReference type="ARBA" id="ARBA00023180"/>
    </source>
</evidence>
<dbReference type="InterPro" id="IPR036058">
    <property type="entry name" value="Kazal_dom_sf"/>
</dbReference>
<keyword evidence="3" id="KW-0325">Glycoprotein</keyword>
<dbReference type="CDD" id="cd00104">
    <property type="entry name" value="KAZAL_FS"/>
    <property type="match status" value="2"/>
</dbReference>
<dbReference type="SUPFAM" id="SSF100895">
    <property type="entry name" value="Kazal-type serine protease inhibitors"/>
    <property type="match status" value="3"/>
</dbReference>
<keyword evidence="1" id="KW-0732">Signal</keyword>
<evidence type="ECO:0000313" key="5">
    <source>
        <dbReference type="Proteomes" id="UP000694941"/>
    </source>
</evidence>
<protein>
    <submittedName>
        <fullName evidence="6">Agrin-like</fullName>
    </submittedName>
</protein>
<name>A0ABM1C2M3_LIMPO</name>
<proteinExistence type="predicted"/>
<feature type="domain" description="Kazal-like" evidence="4">
    <location>
        <begin position="91"/>
        <end position="145"/>
    </location>
</feature>
<gene>
    <name evidence="6" type="primary">LOC106477060</name>
</gene>
<evidence type="ECO:0000256" key="2">
    <source>
        <dbReference type="ARBA" id="ARBA00023157"/>
    </source>
</evidence>
<evidence type="ECO:0000259" key="4">
    <source>
        <dbReference type="PROSITE" id="PS51465"/>
    </source>
</evidence>
<accession>A0ABM1C2M3</accession>
<evidence type="ECO:0000256" key="1">
    <source>
        <dbReference type="ARBA" id="ARBA00022729"/>
    </source>
</evidence>
<keyword evidence="2" id="KW-1015">Disulfide bond</keyword>
<dbReference type="SMART" id="SM00280">
    <property type="entry name" value="KAZAL"/>
    <property type="match status" value="3"/>
</dbReference>
<organism evidence="5 6">
    <name type="scientific">Limulus polyphemus</name>
    <name type="common">Atlantic horseshoe crab</name>
    <dbReference type="NCBI Taxonomy" id="6850"/>
    <lineage>
        <taxon>Eukaryota</taxon>
        <taxon>Metazoa</taxon>
        <taxon>Ecdysozoa</taxon>
        <taxon>Arthropoda</taxon>
        <taxon>Chelicerata</taxon>
        <taxon>Merostomata</taxon>
        <taxon>Xiphosura</taxon>
        <taxon>Limulidae</taxon>
        <taxon>Limulus</taxon>
    </lineage>
</organism>
<keyword evidence="5" id="KW-1185">Reference proteome</keyword>
<dbReference type="PROSITE" id="PS51465">
    <property type="entry name" value="KAZAL_2"/>
    <property type="match status" value="3"/>
</dbReference>
<dbReference type="Gene3D" id="3.30.60.30">
    <property type="match status" value="3"/>
</dbReference>
<dbReference type="Pfam" id="PF07648">
    <property type="entry name" value="Kazal_2"/>
    <property type="match status" value="3"/>
</dbReference>
<feature type="domain" description="Kazal-like" evidence="4">
    <location>
        <begin position="163"/>
        <end position="216"/>
    </location>
</feature>
<reference evidence="6" key="1">
    <citation type="submission" date="2025-08" db="UniProtKB">
        <authorList>
            <consortium name="RefSeq"/>
        </authorList>
    </citation>
    <scope>IDENTIFICATION</scope>
    <source>
        <tissue evidence="6">Muscle</tissue>
    </source>
</reference>